<keyword evidence="6" id="KW-0961">Cell wall biogenesis/degradation</keyword>
<protein>
    <submittedName>
        <fullName evidence="12">D-alanyl-D-alanine carboxypeptidase</fullName>
    </submittedName>
</protein>
<dbReference type="GO" id="GO:0071555">
    <property type="term" value="P:cell wall organization"/>
    <property type="evidence" value="ECO:0007669"/>
    <property type="project" value="UniProtKB-KW"/>
</dbReference>
<keyword evidence="5" id="KW-0573">Peptidoglycan synthesis</keyword>
<dbReference type="SUPFAM" id="SSF56601">
    <property type="entry name" value="beta-lactamase/transpeptidase-like"/>
    <property type="match status" value="1"/>
</dbReference>
<keyword evidence="2 10" id="KW-0732">Signal</keyword>
<organism evidence="12 13">
    <name type="scientific">Martelella alba</name>
    <dbReference type="NCBI Taxonomy" id="2590451"/>
    <lineage>
        <taxon>Bacteria</taxon>
        <taxon>Pseudomonadati</taxon>
        <taxon>Pseudomonadota</taxon>
        <taxon>Alphaproteobacteria</taxon>
        <taxon>Hyphomicrobiales</taxon>
        <taxon>Aurantimonadaceae</taxon>
        <taxon>Martelella</taxon>
    </lineage>
</organism>
<evidence type="ECO:0000256" key="10">
    <source>
        <dbReference type="SAM" id="SignalP"/>
    </source>
</evidence>
<feature type="binding site" evidence="8">
    <location>
        <position position="221"/>
    </location>
    <ligand>
        <name>substrate</name>
    </ligand>
</feature>
<evidence type="ECO:0000256" key="9">
    <source>
        <dbReference type="RuleBase" id="RU004016"/>
    </source>
</evidence>
<feature type="active site" description="Proton acceptor" evidence="7">
    <location>
        <position position="62"/>
    </location>
</feature>
<feature type="signal peptide" evidence="10">
    <location>
        <begin position="1"/>
        <end position="32"/>
    </location>
</feature>
<reference evidence="12 13" key="1">
    <citation type="submission" date="2019-06" db="EMBL/GenBank/DDBJ databases">
        <authorList>
            <person name="Li M."/>
        </authorList>
    </citation>
    <scope>NUCLEOTIDE SEQUENCE [LARGE SCALE GENOMIC DNA]</scope>
    <source>
        <strain evidence="12 13">BGMRC2036</strain>
    </source>
</reference>
<dbReference type="Gene3D" id="3.40.710.10">
    <property type="entry name" value="DD-peptidase/beta-lactamase superfamily"/>
    <property type="match status" value="1"/>
</dbReference>
<dbReference type="Proteomes" id="UP000318801">
    <property type="component" value="Unassembled WGS sequence"/>
</dbReference>
<comment type="caution">
    <text evidence="12">The sequence shown here is derived from an EMBL/GenBank/DDBJ whole genome shotgun (WGS) entry which is preliminary data.</text>
</comment>
<dbReference type="InterPro" id="IPR001967">
    <property type="entry name" value="Peptidase_S11_N"/>
</dbReference>
<accession>A0A506UCF2</accession>
<keyword evidence="12" id="KW-0645">Protease</keyword>
<sequence length="365" mass="39038">MTGRTSQALRRLPLILLTLVVTALLPAAGASANPYIVVDAKTQRVLFADEAFRRWYPASLTKLMTTYLVFEDLVAGRQRLDTPITVSAAAANEAPSKMYFAPGTRISLDSALKMMLVHSANDAAKAVAENEPGGEQAFVARMNATAAKLGMNNTHFVNANGMPEDGQYTTARDMAALALALQKNFPQFAYFFDIPGISADSGRYRNTNLLLPTFDGATGMKTGYICAAGYNQVSTAKRDGHSVVSVVLGASSIPDRTETSARLLQSGLTVASENGPLLSAFRPGPDADKTVADISSTMCTPEAIQARIGVIDEDGNYPLNSPYLKPLPKDYATVPAKRLPNDTDMAAAELDQLKTIPLPYARPAQ</sequence>
<evidence type="ECO:0000313" key="13">
    <source>
        <dbReference type="Proteomes" id="UP000318801"/>
    </source>
</evidence>
<feature type="domain" description="Peptidase S11 D-alanyl-D-alanine carboxypeptidase A N-terminal" evidence="11">
    <location>
        <begin position="30"/>
        <end position="251"/>
    </location>
</feature>
<dbReference type="PRINTS" id="PR00725">
    <property type="entry name" value="DADACBPTASE1"/>
</dbReference>
<dbReference type="Pfam" id="PF00768">
    <property type="entry name" value="Peptidase_S11"/>
    <property type="match status" value="1"/>
</dbReference>
<feature type="chain" id="PRO_5021466363" evidence="10">
    <location>
        <begin position="33"/>
        <end position="365"/>
    </location>
</feature>
<evidence type="ECO:0000256" key="6">
    <source>
        <dbReference type="ARBA" id="ARBA00023316"/>
    </source>
</evidence>
<evidence type="ECO:0000256" key="2">
    <source>
        <dbReference type="ARBA" id="ARBA00022729"/>
    </source>
</evidence>
<evidence type="ECO:0000256" key="4">
    <source>
        <dbReference type="ARBA" id="ARBA00022960"/>
    </source>
</evidence>
<dbReference type="EMBL" id="VHLG01000002">
    <property type="protein sequence ID" value="TPW32112.1"/>
    <property type="molecule type" value="Genomic_DNA"/>
</dbReference>
<dbReference type="RefSeq" id="WP_141147624.1">
    <property type="nucleotide sequence ID" value="NZ_VHLG01000002.1"/>
</dbReference>
<proteinExistence type="inferred from homology"/>
<dbReference type="PANTHER" id="PTHR21581">
    <property type="entry name" value="D-ALANYL-D-ALANINE CARBOXYPEPTIDASE"/>
    <property type="match status" value="1"/>
</dbReference>
<feature type="active site" evidence="7">
    <location>
        <position position="119"/>
    </location>
</feature>
<dbReference type="GO" id="GO:0009002">
    <property type="term" value="F:serine-type D-Ala-D-Ala carboxypeptidase activity"/>
    <property type="evidence" value="ECO:0007669"/>
    <property type="project" value="InterPro"/>
</dbReference>
<evidence type="ECO:0000313" key="12">
    <source>
        <dbReference type="EMBL" id="TPW32112.1"/>
    </source>
</evidence>
<dbReference type="GO" id="GO:0009252">
    <property type="term" value="P:peptidoglycan biosynthetic process"/>
    <property type="evidence" value="ECO:0007669"/>
    <property type="project" value="UniProtKB-KW"/>
</dbReference>
<dbReference type="InterPro" id="IPR012338">
    <property type="entry name" value="Beta-lactam/transpept-like"/>
</dbReference>
<gene>
    <name evidence="12" type="ORF">FJU08_03620</name>
</gene>
<dbReference type="PANTHER" id="PTHR21581:SF6">
    <property type="entry name" value="TRAFFICKING PROTEIN PARTICLE COMPLEX SUBUNIT 12"/>
    <property type="match status" value="1"/>
</dbReference>
<keyword evidence="13" id="KW-1185">Reference proteome</keyword>
<dbReference type="GO" id="GO:0006508">
    <property type="term" value="P:proteolysis"/>
    <property type="evidence" value="ECO:0007669"/>
    <property type="project" value="InterPro"/>
</dbReference>
<dbReference type="GO" id="GO:0008360">
    <property type="term" value="P:regulation of cell shape"/>
    <property type="evidence" value="ECO:0007669"/>
    <property type="project" value="UniProtKB-KW"/>
</dbReference>
<keyword evidence="12" id="KW-0121">Carboxypeptidase</keyword>
<keyword evidence="3" id="KW-0378">Hydrolase</keyword>
<feature type="active site" description="Acyl-ester intermediate" evidence="7">
    <location>
        <position position="59"/>
    </location>
</feature>
<dbReference type="AlphaFoldDB" id="A0A506UCF2"/>
<evidence type="ECO:0000259" key="11">
    <source>
        <dbReference type="Pfam" id="PF00768"/>
    </source>
</evidence>
<dbReference type="OrthoDB" id="7912889at2"/>
<name>A0A506UCF2_9HYPH</name>
<evidence type="ECO:0000256" key="3">
    <source>
        <dbReference type="ARBA" id="ARBA00022801"/>
    </source>
</evidence>
<evidence type="ECO:0000256" key="5">
    <source>
        <dbReference type="ARBA" id="ARBA00022984"/>
    </source>
</evidence>
<evidence type="ECO:0000256" key="7">
    <source>
        <dbReference type="PIRSR" id="PIRSR618044-1"/>
    </source>
</evidence>
<evidence type="ECO:0000256" key="1">
    <source>
        <dbReference type="ARBA" id="ARBA00007164"/>
    </source>
</evidence>
<keyword evidence="4" id="KW-0133">Cell shape</keyword>
<dbReference type="InterPro" id="IPR018044">
    <property type="entry name" value="Peptidase_S11"/>
</dbReference>
<evidence type="ECO:0000256" key="8">
    <source>
        <dbReference type="PIRSR" id="PIRSR618044-2"/>
    </source>
</evidence>
<comment type="similarity">
    <text evidence="1 9">Belongs to the peptidase S11 family.</text>
</comment>